<accession>A0A5C5X1A1</accession>
<organism evidence="1 2">
    <name type="scientific">Allorhodopirellula solitaria</name>
    <dbReference type="NCBI Taxonomy" id="2527987"/>
    <lineage>
        <taxon>Bacteria</taxon>
        <taxon>Pseudomonadati</taxon>
        <taxon>Planctomycetota</taxon>
        <taxon>Planctomycetia</taxon>
        <taxon>Pirellulales</taxon>
        <taxon>Pirellulaceae</taxon>
        <taxon>Allorhodopirellula</taxon>
    </lineage>
</organism>
<keyword evidence="2" id="KW-1185">Reference proteome</keyword>
<gene>
    <name evidence="1" type="ORF">CA85_47000</name>
</gene>
<evidence type="ECO:0000313" key="2">
    <source>
        <dbReference type="Proteomes" id="UP000318053"/>
    </source>
</evidence>
<reference evidence="1 2" key="1">
    <citation type="submission" date="2019-02" db="EMBL/GenBank/DDBJ databases">
        <title>Deep-cultivation of Planctomycetes and their phenomic and genomic characterization uncovers novel biology.</title>
        <authorList>
            <person name="Wiegand S."/>
            <person name="Jogler M."/>
            <person name="Boedeker C."/>
            <person name="Pinto D."/>
            <person name="Vollmers J."/>
            <person name="Rivas-Marin E."/>
            <person name="Kohn T."/>
            <person name="Peeters S.H."/>
            <person name="Heuer A."/>
            <person name="Rast P."/>
            <person name="Oberbeckmann S."/>
            <person name="Bunk B."/>
            <person name="Jeske O."/>
            <person name="Meyerdierks A."/>
            <person name="Storesund J.E."/>
            <person name="Kallscheuer N."/>
            <person name="Luecker S."/>
            <person name="Lage O.M."/>
            <person name="Pohl T."/>
            <person name="Merkel B.J."/>
            <person name="Hornburger P."/>
            <person name="Mueller R.-W."/>
            <person name="Bruemmer F."/>
            <person name="Labrenz M."/>
            <person name="Spormann A.M."/>
            <person name="Op Den Camp H."/>
            <person name="Overmann J."/>
            <person name="Amann R."/>
            <person name="Jetten M.S.M."/>
            <person name="Mascher T."/>
            <person name="Medema M.H."/>
            <person name="Devos D.P."/>
            <person name="Kaster A.-K."/>
            <person name="Ovreas L."/>
            <person name="Rohde M."/>
            <person name="Galperin M.Y."/>
            <person name="Jogler C."/>
        </authorList>
    </citation>
    <scope>NUCLEOTIDE SEQUENCE [LARGE SCALE GENOMIC DNA]</scope>
    <source>
        <strain evidence="1 2">CA85</strain>
    </source>
</reference>
<proteinExistence type="predicted"/>
<protein>
    <submittedName>
        <fullName evidence="1">Uncharacterized protein</fullName>
    </submittedName>
</protein>
<dbReference type="Proteomes" id="UP000318053">
    <property type="component" value="Unassembled WGS sequence"/>
</dbReference>
<dbReference type="EMBL" id="SJPK01000019">
    <property type="protein sequence ID" value="TWT55992.1"/>
    <property type="molecule type" value="Genomic_DNA"/>
</dbReference>
<name>A0A5C5X1A1_9BACT</name>
<sequence length="279" mass="32195">MSTINIITVHTSQKWMKIQKRFFDKNTTHKINWHVVVKNREDKLMAESIFACKPLLVEKKCKWGSMDHSLSIRAMHESISGFLDNDDVLLIIDSDAFPIANIDSLIACIVEDIENIYGIQRTDNGDYYCHPAFIMLKQKTVRYLSGFLPNDSKSVWLPYGVRNRYMPHKKDAVGCLTYCIDRANLRWSPLLRTNVLDVMPVLFGVYGNLIYHHGCGSRHPTVDVHRVALGYSASDEVMAKEMTEIYRKISDNVFSRILSDDTFFEVLITDREFTPLHIN</sequence>
<evidence type="ECO:0000313" key="1">
    <source>
        <dbReference type="EMBL" id="TWT55992.1"/>
    </source>
</evidence>
<comment type="caution">
    <text evidence="1">The sequence shown here is derived from an EMBL/GenBank/DDBJ whole genome shotgun (WGS) entry which is preliminary data.</text>
</comment>
<dbReference type="AlphaFoldDB" id="A0A5C5X1A1"/>